<evidence type="ECO:0000313" key="10">
    <source>
        <dbReference type="Proteomes" id="UP001465976"/>
    </source>
</evidence>
<comment type="caution">
    <text evidence="9">The sequence shown here is derived from an EMBL/GenBank/DDBJ whole genome shotgun (WGS) entry which is preliminary data.</text>
</comment>
<evidence type="ECO:0000256" key="4">
    <source>
        <dbReference type="ARBA" id="ARBA00022801"/>
    </source>
</evidence>
<keyword evidence="10" id="KW-1185">Reference proteome</keyword>
<keyword evidence="4" id="KW-0378">Hydrolase</keyword>
<feature type="domain" description="Peptidase S54 rhomboid" evidence="8">
    <location>
        <begin position="338"/>
        <end position="427"/>
    </location>
</feature>
<name>A0ABR3F3B4_9AGAR</name>
<evidence type="ECO:0000256" key="5">
    <source>
        <dbReference type="ARBA" id="ARBA00022989"/>
    </source>
</evidence>
<dbReference type="Proteomes" id="UP001465976">
    <property type="component" value="Unassembled WGS sequence"/>
</dbReference>
<evidence type="ECO:0000256" key="3">
    <source>
        <dbReference type="ARBA" id="ARBA00022692"/>
    </source>
</evidence>
<evidence type="ECO:0000256" key="2">
    <source>
        <dbReference type="ARBA" id="ARBA00009045"/>
    </source>
</evidence>
<evidence type="ECO:0000313" key="9">
    <source>
        <dbReference type="EMBL" id="KAL0569714.1"/>
    </source>
</evidence>
<keyword evidence="5" id="KW-1133">Transmembrane helix</keyword>
<evidence type="ECO:0000256" key="6">
    <source>
        <dbReference type="ARBA" id="ARBA00023136"/>
    </source>
</evidence>
<organism evidence="9 10">
    <name type="scientific">Marasmius crinis-equi</name>
    <dbReference type="NCBI Taxonomy" id="585013"/>
    <lineage>
        <taxon>Eukaryota</taxon>
        <taxon>Fungi</taxon>
        <taxon>Dikarya</taxon>
        <taxon>Basidiomycota</taxon>
        <taxon>Agaricomycotina</taxon>
        <taxon>Agaricomycetes</taxon>
        <taxon>Agaricomycetidae</taxon>
        <taxon>Agaricales</taxon>
        <taxon>Marasmiineae</taxon>
        <taxon>Marasmiaceae</taxon>
        <taxon>Marasmius</taxon>
    </lineage>
</organism>
<evidence type="ECO:0000256" key="7">
    <source>
        <dbReference type="SAM" id="MobiDB-lite"/>
    </source>
</evidence>
<keyword evidence="6" id="KW-0472">Membrane</keyword>
<protein>
    <recommendedName>
        <fullName evidence="8">Peptidase S54 rhomboid domain-containing protein</fullName>
    </recommendedName>
</protein>
<dbReference type="SUPFAM" id="SSF144091">
    <property type="entry name" value="Rhomboid-like"/>
    <property type="match status" value="1"/>
</dbReference>
<reference evidence="9 10" key="1">
    <citation type="submission" date="2024-02" db="EMBL/GenBank/DDBJ databases">
        <title>A draft genome for the cacao thread blight pathogen Marasmius crinis-equi.</title>
        <authorList>
            <person name="Cohen S.P."/>
            <person name="Baruah I.K."/>
            <person name="Amoako-Attah I."/>
            <person name="Bukari Y."/>
            <person name="Meinhardt L.W."/>
            <person name="Bailey B.A."/>
        </authorList>
    </citation>
    <scope>NUCLEOTIDE SEQUENCE [LARGE SCALE GENOMIC DNA]</scope>
    <source>
        <strain evidence="9 10">GH-76</strain>
    </source>
</reference>
<dbReference type="Pfam" id="PF01694">
    <property type="entry name" value="Rhomboid"/>
    <property type="match status" value="2"/>
</dbReference>
<gene>
    <name evidence="9" type="ORF">V5O48_012243</name>
</gene>
<feature type="domain" description="Peptidase S54 rhomboid" evidence="8">
    <location>
        <begin position="205"/>
        <end position="283"/>
    </location>
</feature>
<keyword evidence="3" id="KW-0812">Transmembrane</keyword>
<dbReference type="EMBL" id="JBAHYK010001064">
    <property type="protein sequence ID" value="KAL0569714.1"/>
    <property type="molecule type" value="Genomic_DNA"/>
</dbReference>
<dbReference type="Gene3D" id="1.20.1540.10">
    <property type="entry name" value="Rhomboid-like"/>
    <property type="match status" value="1"/>
</dbReference>
<dbReference type="InterPro" id="IPR022764">
    <property type="entry name" value="Peptidase_S54_rhomboid_dom"/>
</dbReference>
<dbReference type="InterPro" id="IPR050925">
    <property type="entry name" value="Rhomboid_protease_S54"/>
</dbReference>
<accession>A0ABR3F3B4</accession>
<feature type="region of interest" description="Disordered" evidence="7">
    <location>
        <begin position="24"/>
        <end position="46"/>
    </location>
</feature>
<comment type="similarity">
    <text evidence="2">Belongs to the peptidase S54 family.</text>
</comment>
<evidence type="ECO:0000259" key="8">
    <source>
        <dbReference type="Pfam" id="PF01694"/>
    </source>
</evidence>
<dbReference type="PANTHER" id="PTHR43731">
    <property type="entry name" value="RHOMBOID PROTEASE"/>
    <property type="match status" value="1"/>
</dbReference>
<dbReference type="PANTHER" id="PTHR43731:SF14">
    <property type="entry name" value="PRESENILIN-ASSOCIATED RHOMBOID-LIKE PROTEIN, MITOCHONDRIAL"/>
    <property type="match status" value="1"/>
</dbReference>
<sequence>MLRSTCFHARSVFQKLNTQPQLKRPFSFTRNPKFPRTTNGPARSPHNATVAEAEHLSFASKIGKPSARNQILFVLFGSCAAYTYASFTTDLQTHLLLKKIREQSVGFSLTSITNRELTRIQNTELVKKLRLQFAEWNKTISDLPPLLRQQLSLLYLTIFQPYADASQGRRLCWKICLLNMGVWLMWKIRQPMMMRNFAHNPLSGMSYTLLTSMFSHQGFLHLLLNCLALESFGSAAYVYLNNSVSQEAPNKLESTSVYHWLAFYTSAGMFSSLVSHVVSVKFKYPRLIAQLSSPAANAPKAADTWASAVSASSASAKSSTRSLFFSQPSSSAVASATSSTATAVSKAPLIPSSLGASGAVYACVTMTALAFPQAQVSLIFPPSYPIDIQTAVVGLVAFDMIGIMRGWKVIDHWAHLGGAAFGAAYYAYGPKIWAGLRRETGWDQAR</sequence>
<proteinExistence type="inferred from homology"/>
<evidence type="ECO:0000256" key="1">
    <source>
        <dbReference type="ARBA" id="ARBA00004141"/>
    </source>
</evidence>
<dbReference type="InterPro" id="IPR035952">
    <property type="entry name" value="Rhomboid-like_sf"/>
</dbReference>
<comment type="subcellular location">
    <subcellularLocation>
        <location evidence="1">Membrane</location>
        <topology evidence="1">Multi-pass membrane protein</topology>
    </subcellularLocation>
</comment>